<evidence type="ECO:0000256" key="3">
    <source>
        <dbReference type="ARBA" id="ARBA00022833"/>
    </source>
</evidence>
<evidence type="ECO:0000256" key="7">
    <source>
        <dbReference type="ARBA" id="ARBA00023242"/>
    </source>
</evidence>
<keyword evidence="2" id="KW-0378">Hydrolase</keyword>
<proteinExistence type="predicted"/>
<dbReference type="Proteomes" id="UP000215305">
    <property type="component" value="Unassembled WGS sequence"/>
</dbReference>
<dbReference type="OrthoDB" id="5121955at2759"/>
<organism evidence="11 12">
    <name type="scientific">Aspergillus thermomutatus</name>
    <name type="common">Neosartorya pseudofischeri</name>
    <dbReference type="NCBI Taxonomy" id="41047"/>
    <lineage>
        <taxon>Eukaryota</taxon>
        <taxon>Fungi</taxon>
        <taxon>Dikarya</taxon>
        <taxon>Ascomycota</taxon>
        <taxon>Pezizomycotina</taxon>
        <taxon>Eurotiomycetes</taxon>
        <taxon>Eurotiomycetidae</taxon>
        <taxon>Eurotiales</taxon>
        <taxon>Aspergillaceae</taxon>
        <taxon>Aspergillus</taxon>
        <taxon>Aspergillus subgen. Fumigati</taxon>
    </lineage>
</organism>
<comment type="caution">
    <text evidence="11">The sequence shown here is derived from an EMBL/GenBank/DDBJ whole genome shotgun (WGS) entry which is preliminary data.</text>
</comment>
<feature type="signal peptide" evidence="9">
    <location>
        <begin position="1"/>
        <end position="25"/>
    </location>
</feature>
<keyword evidence="6" id="KW-0804">Transcription</keyword>
<dbReference type="InterPro" id="IPR052073">
    <property type="entry name" value="Amide_Lactam_Regulators"/>
</dbReference>
<evidence type="ECO:0000256" key="4">
    <source>
        <dbReference type="ARBA" id="ARBA00023015"/>
    </source>
</evidence>
<gene>
    <name evidence="11" type="ORF">CDV56_107883</name>
</gene>
<evidence type="ECO:0000256" key="6">
    <source>
        <dbReference type="ARBA" id="ARBA00023163"/>
    </source>
</evidence>
<keyword evidence="9" id="KW-0732">Signal</keyword>
<dbReference type="CDD" id="cd12148">
    <property type="entry name" value="fungal_TF_MHR"/>
    <property type="match status" value="1"/>
</dbReference>
<evidence type="ECO:0000313" key="12">
    <source>
        <dbReference type="Proteomes" id="UP000215305"/>
    </source>
</evidence>
<evidence type="ECO:0000256" key="9">
    <source>
        <dbReference type="SAM" id="SignalP"/>
    </source>
</evidence>
<evidence type="ECO:0000259" key="10">
    <source>
        <dbReference type="SMART" id="SM00906"/>
    </source>
</evidence>
<keyword evidence="1" id="KW-0540">Nuclease</keyword>
<evidence type="ECO:0000256" key="8">
    <source>
        <dbReference type="SAM" id="MobiDB-lite"/>
    </source>
</evidence>
<feature type="domain" description="Xylanolytic transcriptional activator regulatory" evidence="10">
    <location>
        <begin position="385"/>
        <end position="458"/>
    </location>
</feature>
<dbReference type="GO" id="GO:0006351">
    <property type="term" value="P:DNA-templated transcription"/>
    <property type="evidence" value="ECO:0007669"/>
    <property type="project" value="InterPro"/>
</dbReference>
<dbReference type="InterPro" id="IPR007219">
    <property type="entry name" value="XnlR_reg_dom"/>
</dbReference>
<keyword evidence="5" id="KW-0238">DNA-binding</keyword>
<evidence type="ECO:0000313" key="11">
    <source>
        <dbReference type="EMBL" id="RHZ57497.1"/>
    </source>
</evidence>
<dbReference type="EMBL" id="NKHU02000078">
    <property type="protein sequence ID" value="RHZ57497.1"/>
    <property type="molecule type" value="Genomic_DNA"/>
</dbReference>
<dbReference type="SMART" id="SM00906">
    <property type="entry name" value="Fungal_trans"/>
    <property type="match status" value="1"/>
</dbReference>
<dbReference type="Pfam" id="PF04082">
    <property type="entry name" value="Fungal_trans"/>
    <property type="match status" value="1"/>
</dbReference>
<dbReference type="PANTHER" id="PTHR47171:SF3">
    <property type="entry name" value="FARA-RELATED"/>
    <property type="match status" value="1"/>
</dbReference>
<dbReference type="VEuPathDB" id="FungiDB:CDV56_107883"/>
<dbReference type="RefSeq" id="XP_026615088.1">
    <property type="nucleotide sequence ID" value="XM_026761502.1"/>
</dbReference>
<dbReference type="GO" id="GO:0008270">
    <property type="term" value="F:zinc ion binding"/>
    <property type="evidence" value="ECO:0007669"/>
    <property type="project" value="InterPro"/>
</dbReference>
<dbReference type="GO" id="GO:0016787">
    <property type="term" value="F:hydrolase activity"/>
    <property type="evidence" value="ECO:0007669"/>
    <property type="project" value="UniProtKB-KW"/>
</dbReference>
<dbReference type="GeneID" id="38129857"/>
<dbReference type="InterPro" id="IPR016191">
    <property type="entry name" value="Ribonuclease/ribotoxin"/>
</dbReference>
<dbReference type="Pfam" id="PF00545">
    <property type="entry name" value="Ribonuclease"/>
    <property type="match status" value="1"/>
</dbReference>
<keyword evidence="4" id="KW-0805">Transcription regulation</keyword>
<keyword evidence="7" id="KW-0539">Nucleus</keyword>
<dbReference type="AlphaFoldDB" id="A0A397H3B7"/>
<dbReference type="Gene3D" id="3.10.450.30">
    <property type="entry name" value="Microbial ribonucleases"/>
    <property type="match status" value="1"/>
</dbReference>
<feature type="compositionally biased region" description="Basic and acidic residues" evidence="8">
    <location>
        <begin position="661"/>
        <end position="674"/>
    </location>
</feature>
<accession>A0A397H3B7</accession>
<reference evidence="11" key="1">
    <citation type="submission" date="2018-08" db="EMBL/GenBank/DDBJ databases">
        <title>Draft genome sequence of azole-resistant Aspergillus thermomutatus (Neosartorya pseudofischeri) strain HMR AF 39, isolated from a human nasal aspirate.</title>
        <authorList>
            <person name="Parent-Michaud M."/>
            <person name="Dufresne P.J."/>
            <person name="Fournier E."/>
            <person name="Martineau C."/>
            <person name="Moreira S."/>
            <person name="Perkins V."/>
            <person name="De Repentigny L."/>
            <person name="Dufresne S.F."/>
        </authorList>
    </citation>
    <scope>NUCLEOTIDE SEQUENCE [LARGE SCALE GENOMIC DNA]</scope>
    <source>
        <strain evidence="11">HMR AF 39</strain>
    </source>
</reference>
<evidence type="ECO:0000256" key="1">
    <source>
        <dbReference type="ARBA" id="ARBA00022722"/>
    </source>
</evidence>
<evidence type="ECO:0000256" key="2">
    <source>
        <dbReference type="ARBA" id="ARBA00022801"/>
    </source>
</evidence>
<dbReference type="PANTHER" id="PTHR47171">
    <property type="entry name" value="FARA-RELATED"/>
    <property type="match status" value="1"/>
</dbReference>
<keyword evidence="3" id="KW-0862">Zinc</keyword>
<dbReference type="GO" id="GO:0003723">
    <property type="term" value="F:RNA binding"/>
    <property type="evidence" value="ECO:0007669"/>
    <property type="project" value="InterPro"/>
</dbReference>
<feature type="chain" id="PRO_5017215956" description="Xylanolytic transcriptional activator regulatory domain-containing protein" evidence="9">
    <location>
        <begin position="26"/>
        <end position="747"/>
    </location>
</feature>
<dbReference type="GO" id="GO:0004521">
    <property type="term" value="F:RNA endonuclease activity"/>
    <property type="evidence" value="ECO:0007669"/>
    <property type="project" value="InterPro"/>
</dbReference>
<keyword evidence="12" id="KW-1185">Reference proteome</keyword>
<sequence>MPSFFRSLALNVLLTGALVAQVTHAYPQPAVVRSQDATIPSHGSITSDPVSIVPSFGGEADGELYKRSKELKIAQEPDQSYNCPATNNYAETSYTSGQLKAAFIKAAQYANDGQQIGDRNYPHVFGNGENLPFNCGRSTMEFPLDRDSPGTVYSGQSVRTLPDRLVFEFKDGKKEGKAKFCGVMRHGNNGFINMAKDPGRGKEMVYYGDSFNLNYVLREMGNPFPGAFDNSSLSFSIEELYLSRLGQPTKDQLDAHEHSERFRLQEMGAVQRLDKEISDALIQTFFSVVYPLCPIFDLSDFHAKYKSKQISPLVLQALYFVAAAHCEFSWIEKAGFSTRYMATFTFYQRAKGLYYANYESDAIATVQALYLLSHWWGSPLEQKDPWHWTGLAVGLAQALGLHQSRAYTGLPEKQQKLWRRIWWTVYTQDILMALTLGNTPHVNDAYCSVPLLSEADIEDDEDNQDDLHDPHLFGTRTQESRLYLVYLVDLAKRTSQCLMALFGASSDESTIQTSLDKLSSWQTALPGALQRNNSTMSLQNGYWSSLIHLSYKNGFHYPDRLRIGSLPSDAAVNIVRILEDMMSSEVLTVSSLRTLPAVFASLSVQIANISGNSPDGAEISKHRARFCMLCLKTLEDRWPPLPWYYSMFSRILRKMSCEIPDDGRHSPQSSHDRSLGASSMTEPLSHALWRQPQCSQVSEIPSGSFMAQILTEEADYGVMMECFPFSSLLTDSISGQSSNPFDEAGNA</sequence>
<dbReference type="SUPFAM" id="SSF53933">
    <property type="entry name" value="Microbial ribonucleases"/>
    <property type="match status" value="1"/>
</dbReference>
<dbReference type="STRING" id="41047.A0A397H3B7"/>
<protein>
    <recommendedName>
        <fullName evidence="10">Xylanolytic transcriptional activator regulatory domain-containing protein</fullName>
    </recommendedName>
</protein>
<evidence type="ECO:0000256" key="5">
    <source>
        <dbReference type="ARBA" id="ARBA00023125"/>
    </source>
</evidence>
<dbReference type="GO" id="GO:0003677">
    <property type="term" value="F:DNA binding"/>
    <property type="evidence" value="ECO:0007669"/>
    <property type="project" value="UniProtKB-KW"/>
</dbReference>
<dbReference type="InterPro" id="IPR000026">
    <property type="entry name" value="N1-like"/>
</dbReference>
<name>A0A397H3B7_ASPTH</name>
<feature type="region of interest" description="Disordered" evidence="8">
    <location>
        <begin position="659"/>
        <end position="678"/>
    </location>
</feature>